<accession>A0A930YUN6</accession>
<evidence type="ECO:0000313" key="1">
    <source>
        <dbReference type="EMBL" id="MBF5026672.1"/>
    </source>
</evidence>
<reference evidence="1" key="1">
    <citation type="submission" date="2020-11" db="EMBL/GenBank/DDBJ databases">
        <title>Genome seq and assembly of Planobacterium sp.</title>
        <authorList>
            <person name="Chhetri G."/>
        </authorList>
    </citation>
    <scope>NUCLEOTIDE SEQUENCE</scope>
    <source>
        <strain evidence="1">GCR5</strain>
    </source>
</reference>
<comment type="caution">
    <text evidence="1">The sequence shown here is derived from an EMBL/GenBank/DDBJ whole genome shotgun (WGS) entry which is preliminary data.</text>
</comment>
<dbReference type="RefSeq" id="WP_194738602.1">
    <property type="nucleotide sequence ID" value="NZ_JADKYY010000002.1"/>
</dbReference>
<evidence type="ECO:0000313" key="2">
    <source>
        <dbReference type="Proteomes" id="UP000694480"/>
    </source>
</evidence>
<dbReference type="EMBL" id="JADKYY010000002">
    <property type="protein sequence ID" value="MBF5026672.1"/>
    <property type="molecule type" value="Genomic_DNA"/>
</dbReference>
<proteinExistence type="predicted"/>
<protein>
    <submittedName>
        <fullName evidence="1">Uncharacterized protein</fullName>
    </submittedName>
</protein>
<sequence>MFNFFDEHLLWTMDYFKFIGMENAFNFRHDFSMITSHLVDYQYPEFN</sequence>
<dbReference type="AlphaFoldDB" id="A0A930YUN6"/>
<dbReference type="Proteomes" id="UP000694480">
    <property type="component" value="Unassembled WGS sequence"/>
</dbReference>
<keyword evidence="2" id="KW-1185">Reference proteome</keyword>
<organism evidence="1 2">
    <name type="scientific">Planobacterium oryzisoli</name>
    <dbReference type="NCBI Taxonomy" id="2771435"/>
    <lineage>
        <taxon>Bacteria</taxon>
        <taxon>Pseudomonadati</taxon>
        <taxon>Bacteroidota</taxon>
        <taxon>Flavobacteriia</taxon>
        <taxon>Flavobacteriales</taxon>
        <taxon>Weeksellaceae</taxon>
        <taxon>Chryseobacterium group</taxon>
        <taxon>Chryseobacterium</taxon>
    </lineage>
</organism>
<gene>
    <name evidence="1" type="ORF">IC612_02530</name>
</gene>
<name>A0A930YUN6_9FLAO</name>